<dbReference type="AlphaFoldDB" id="A0A6P5SZM4"/>
<dbReference type="Proteomes" id="UP000515124">
    <property type="component" value="Unplaced"/>
</dbReference>
<evidence type="ECO:0000256" key="1">
    <source>
        <dbReference type="SAM" id="MobiDB-lite"/>
    </source>
</evidence>
<protein>
    <submittedName>
        <fullName evidence="3">Glycine-rich cell wall structural protein-like</fullName>
    </submittedName>
</protein>
<keyword evidence="2" id="KW-1185">Reference proteome</keyword>
<feature type="region of interest" description="Disordered" evidence="1">
    <location>
        <begin position="134"/>
        <end position="158"/>
    </location>
</feature>
<evidence type="ECO:0000313" key="2">
    <source>
        <dbReference type="Proteomes" id="UP000515124"/>
    </source>
</evidence>
<sequence length="158" mass="15174">MAACAGWVEVDVALGKANVGVGEVGGSREVVGSRSGHGLGSGHGPGELVRLGLGAESGPGEMVESGRVDGPGRGHGPGWGHMPCDGLGPSDGLRPGDGLGIGDNAVGGVGPELVGVGASRGRELEDMDGVVGFGGAGSRPKGSMSSSTVVGGMTTCED</sequence>
<dbReference type="RefSeq" id="XP_021819161.1">
    <property type="nucleotide sequence ID" value="XM_021963469.1"/>
</dbReference>
<feature type="region of interest" description="Disordered" evidence="1">
    <location>
        <begin position="59"/>
        <end position="98"/>
    </location>
</feature>
<reference evidence="3" key="1">
    <citation type="submission" date="2025-08" db="UniProtKB">
        <authorList>
            <consortium name="RefSeq"/>
        </authorList>
    </citation>
    <scope>IDENTIFICATION</scope>
</reference>
<name>A0A6P5SZM4_PRUAV</name>
<feature type="compositionally biased region" description="Low complexity" evidence="1">
    <location>
        <begin position="142"/>
        <end position="158"/>
    </location>
</feature>
<proteinExistence type="predicted"/>
<dbReference type="KEGG" id="pavi:110761084"/>
<evidence type="ECO:0000313" key="3">
    <source>
        <dbReference type="RefSeq" id="XP_021819161.1"/>
    </source>
</evidence>
<gene>
    <name evidence="3" type="primary">LOC110761084</name>
</gene>
<accession>A0A6P5SZM4</accession>
<dbReference type="GeneID" id="110761084"/>
<organism evidence="2 3">
    <name type="scientific">Prunus avium</name>
    <name type="common">Cherry</name>
    <name type="synonym">Cerasus avium</name>
    <dbReference type="NCBI Taxonomy" id="42229"/>
    <lineage>
        <taxon>Eukaryota</taxon>
        <taxon>Viridiplantae</taxon>
        <taxon>Streptophyta</taxon>
        <taxon>Embryophyta</taxon>
        <taxon>Tracheophyta</taxon>
        <taxon>Spermatophyta</taxon>
        <taxon>Magnoliopsida</taxon>
        <taxon>eudicotyledons</taxon>
        <taxon>Gunneridae</taxon>
        <taxon>Pentapetalae</taxon>
        <taxon>rosids</taxon>
        <taxon>fabids</taxon>
        <taxon>Rosales</taxon>
        <taxon>Rosaceae</taxon>
        <taxon>Amygdaloideae</taxon>
        <taxon>Amygdaleae</taxon>
        <taxon>Prunus</taxon>
    </lineage>
</organism>